<accession>K3WJI2</accession>
<evidence type="ECO:0000256" key="2">
    <source>
        <dbReference type="ARBA" id="ARBA00022679"/>
    </source>
</evidence>
<dbReference type="STRING" id="431595.K3WJI2"/>
<dbReference type="InterPro" id="IPR029063">
    <property type="entry name" value="SAM-dependent_MTases_sf"/>
</dbReference>
<feature type="compositionally biased region" description="Basic residues" evidence="6">
    <location>
        <begin position="281"/>
        <end position="290"/>
    </location>
</feature>
<dbReference type="InterPro" id="IPR023267">
    <property type="entry name" value="RCMT"/>
</dbReference>
<feature type="region of interest" description="Disordered" evidence="6">
    <location>
        <begin position="207"/>
        <end position="228"/>
    </location>
</feature>
<dbReference type="PROSITE" id="PS51686">
    <property type="entry name" value="SAM_MT_RSMB_NOP"/>
    <property type="match status" value="1"/>
</dbReference>
<dbReference type="PANTHER" id="PTHR22807:SF16">
    <property type="entry name" value="SAM-DEPENDENT MTASE RSMB_NOP-TYPE DOMAIN-CONTAINING PROTEIN"/>
    <property type="match status" value="1"/>
</dbReference>
<dbReference type="PANTHER" id="PTHR22807">
    <property type="entry name" value="NOP2 YEAST -RELATED NOL1/NOP2/FMU SUN DOMAIN-CONTAINING"/>
    <property type="match status" value="1"/>
</dbReference>
<dbReference type="InParanoid" id="K3WJI2"/>
<comment type="similarity">
    <text evidence="5">Belongs to the class I-like SAM-binding methyltransferase superfamily. RsmB/NOP family.</text>
</comment>
<dbReference type="GO" id="GO:0008173">
    <property type="term" value="F:RNA methyltransferase activity"/>
    <property type="evidence" value="ECO:0007669"/>
    <property type="project" value="InterPro"/>
</dbReference>
<evidence type="ECO:0000256" key="5">
    <source>
        <dbReference type="PROSITE-ProRule" id="PRU01023"/>
    </source>
</evidence>
<dbReference type="Pfam" id="PF01189">
    <property type="entry name" value="Methyltr_RsmB-F"/>
    <property type="match status" value="2"/>
</dbReference>
<evidence type="ECO:0000256" key="3">
    <source>
        <dbReference type="ARBA" id="ARBA00022691"/>
    </source>
</evidence>
<keyword evidence="4 5" id="KW-0694">RNA-binding</keyword>
<reference evidence="8" key="3">
    <citation type="submission" date="2015-02" db="UniProtKB">
        <authorList>
            <consortium name="EnsemblProtists"/>
        </authorList>
    </citation>
    <scope>IDENTIFICATION</scope>
    <source>
        <strain evidence="8">DAOM BR144</strain>
    </source>
</reference>
<sequence>MVESHDAVAVAVDAAEAINRDQSALAWCALPTWEASGFLAFLTAHAIERSDLLKTDGPDDEQRFFRVKQHGGSNALNDADVVALVAQSLKKAGIADTQPTPVLWLPGFYSLPVATPLARTNLYKEGELYGIDISSGYAVTLLNIQPGEHVLDLCCAPGAKLTMIADLLELSGSVTGVDFSRQRIGACKQLVHKYKLIKKTAVSASEEAALKKGPSDTSENDTTAEKDAPTLPVTSWRCRLFHADGRTFNIGPKTECEQLEDIETVLDTEEIAARGNARGQQQRKRKNKSARARDAKRLKVDVVHDAALYDKVLVDAECTHDGSIRHLQKNDSLEKWMDYVENHLSDSNIERILKLQHALIRNGFKMLKAGGEMIYSTCSLSVKQNEGIVREFLKDTLTATLLPIDRTGIPCQEGRLAGTVRFTPAQNTSGLFIAKIRKTNAVAE</sequence>
<evidence type="ECO:0000256" key="1">
    <source>
        <dbReference type="ARBA" id="ARBA00022603"/>
    </source>
</evidence>
<dbReference type="Gene3D" id="3.40.50.150">
    <property type="entry name" value="Vaccinia Virus protein VP39"/>
    <property type="match status" value="1"/>
</dbReference>
<dbReference type="OMA" id="KYEKWGW"/>
<keyword evidence="3 5" id="KW-0949">S-adenosyl-L-methionine</keyword>
<dbReference type="InterPro" id="IPR001678">
    <property type="entry name" value="MeTrfase_RsmB-F_NOP2_dom"/>
</dbReference>
<name>K3WJI2_GLOUD</name>
<feature type="domain" description="SAM-dependent MTase RsmB/NOP-type" evidence="7">
    <location>
        <begin position="53"/>
        <end position="439"/>
    </location>
</feature>
<comment type="caution">
    <text evidence="5">Lacks conserved residue(s) required for the propagation of feature annotation.</text>
</comment>
<evidence type="ECO:0000259" key="7">
    <source>
        <dbReference type="PROSITE" id="PS51686"/>
    </source>
</evidence>
<dbReference type="Proteomes" id="UP000019132">
    <property type="component" value="Unassembled WGS sequence"/>
</dbReference>
<keyword evidence="9" id="KW-1185">Reference proteome</keyword>
<dbReference type="VEuPathDB" id="FungiDB:PYU1_G005113"/>
<organism evidence="8 9">
    <name type="scientific">Globisporangium ultimum (strain ATCC 200006 / CBS 805.95 / DAOM BR144)</name>
    <name type="common">Pythium ultimum</name>
    <dbReference type="NCBI Taxonomy" id="431595"/>
    <lineage>
        <taxon>Eukaryota</taxon>
        <taxon>Sar</taxon>
        <taxon>Stramenopiles</taxon>
        <taxon>Oomycota</taxon>
        <taxon>Peronosporomycetes</taxon>
        <taxon>Pythiales</taxon>
        <taxon>Pythiaceae</taxon>
        <taxon>Globisporangium</taxon>
    </lineage>
</organism>
<evidence type="ECO:0000256" key="6">
    <source>
        <dbReference type="SAM" id="MobiDB-lite"/>
    </source>
</evidence>
<feature type="binding site" evidence="5">
    <location>
        <position position="315"/>
    </location>
    <ligand>
        <name>S-adenosyl-L-methionine</name>
        <dbReference type="ChEBI" id="CHEBI:59789"/>
    </ligand>
</feature>
<dbReference type="GO" id="GO:0001510">
    <property type="term" value="P:RNA methylation"/>
    <property type="evidence" value="ECO:0007669"/>
    <property type="project" value="InterPro"/>
</dbReference>
<evidence type="ECO:0000313" key="9">
    <source>
        <dbReference type="Proteomes" id="UP000019132"/>
    </source>
</evidence>
<dbReference type="EnsemblProtists" id="PYU1_T005124">
    <property type="protein sequence ID" value="PYU1_T005124"/>
    <property type="gene ID" value="PYU1_G005113"/>
</dbReference>
<feature type="binding site" evidence="5">
    <location>
        <position position="178"/>
    </location>
    <ligand>
        <name>S-adenosyl-L-methionine</name>
        <dbReference type="ChEBI" id="CHEBI:59789"/>
    </ligand>
</feature>
<protein>
    <recommendedName>
        <fullName evidence="7">SAM-dependent MTase RsmB/NOP-type domain-containing protein</fullName>
    </recommendedName>
</protein>
<evidence type="ECO:0000256" key="4">
    <source>
        <dbReference type="ARBA" id="ARBA00022884"/>
    </source>
</evidence>
<reference evidence="9" key="1">
    <citation type="journal article" date="2010" name="Genome Biol.">
        <title>Genome sequence of the necrotrophic plant pathogen Pythium ultimum reveals original pathogenicity mechanisms and effector repertoire.</title>
        <authorList>
            <person name="Levesque C.A."/>
            <person name="Brouwer H."/>
            <person name="Cano L."/>
            <person name="Hamilton J.P."/>
            <person name="Holt C."/>
            <person name="Huitema E."/>
            <person name="Raffaele S."/>
            <person name="Robideau G.P."/>
            <person name="Thines M."/>
            <person name="Win J."/>
            <person name="Zerillo M.M."/>
            <person name="Beakes G.W."/>
            <person name="Boore J.L."/>
            <person name="Busam D."/>
            <person name="Dumas B."/>
            <person name="Ferriera S."/>
            <person name="Fuerstenberg S.I."/>
            <person name="Gachon C.M."/>
            <person name="Gaulin E."/>
            <person name="Govers F."/>
            <person name="Grenville-Briggs L."/>
            <person name="Horner N."/>
            <person name="Hostetler J."/>
            <person name="Jiang R.H."/>
            <person name="Johnson J."/>
            <person name="Krajaejun T."/>
            <person name="Lin H."/>
            <person name="Meijer H.J."/>
            <person name="Moore B."/>
            <person name="Morris P."/>
            <person name="Phuntmart V."/>
            <person name="Puiu D."/>
            <person name="Shetty J."/>
            <person name="Stajich J.E."/>
            <person name="Tripathy S."/>
            <person name="Wawra S."/>
            <person name="van West P."/>
            <person name="Whitty B.R."/>
            <person name="Coutinho P.M."/>
            <person name="Henrissat B."/>
            <person name="Martin F."/>
            <person name="Thomas P.D."/>
            <person name="Tyler B.M."/>
            <person name="De Vries R.P."/>
            <person name="Kamoun S."/>
            <person name="Yandell M."/>
            <person name="Tisserat N."/>
            <person name="Buell C.R."/>
        </authorList>
    </citation>
    <scope>NUCLEOTIDE SEQUENCE</scope>
    <source>
        <strain evidence="9">DAOM:BR144</strain>
    </source>
</reference>
<dbReference type="InterPro" id="IPR049560">
    <property type="entry name" value="MeTrfase_RsmB-F_NOP2_cat"/>
</dbReference>
<evidence type="ECO:0000313" key="8">
    <source>
        <dbReference type="EnsemblProtists" id="PYU1_T005124"/>
    </source>
</evidence>
<keyword evidence="2 5" id="KW-0808">Transferase</keyword>
<dbReference type="SUPFAM" id="SSF53335">
    <property type="entry name" value="S-adenosyl-L-methionine-dependent methyltransferases"/>
    <property type="match status" value="1"/>
</dbReference>
<dbReference type="AlphaFoldDB" id="K3WJI2"/>
<dbReference type="HOGENOM" id="CLU_039793_1_0_1"/>
<dbReference type="eggNOG" id="KOG2198">
    <property type="taxonomic scope" value="Eukaryota"/>
</dbReference>
<feature type="active site" description="Nucleophile" evidence="5">
    <location>
        <position position="378"/>
    </location>
</feature>
<reference evidence="9" key="2">
    <citation type="submission" date="2010-04" db="EMBL/GenBank/DDBJ databases">
        <authorList>
            <person name="Buell R."/>
            <person name="Hamilton J."/>
            <person name="Hostetler J."/>
        </authorList>
    </citation>
    <scope>NUCLEOTIDE SEQUENCE [LARGE SCALE GENOMIC DNA]</scope>
    <source>
        <strain evidence="9">DAOM:BR144</strain>
    </source>
</reference>
<proteinExistence type="inferred from homology"/>
<dbReference type="EMBL" id="GL376564">
    <property type="status" value="NOT_ANNOTATED_CDS"/>
    <property type="molecule type" value="Genomic_DNA"/>
</dbReference>
<dbReference type="PRINTS" id="PR02008">
    <property type="entry name" value="RCMTFAMILY"/>
</dbReference>
<keyword evidence="1 5" id="KW-0489">Methyltransferase</keyword>
<dbReference type="GO" id="GO:0003723">
    <property type="term" value="F:RNA binding"/>
    <property type="evidence" value="ECO:0007669"/>
    <property type="project" value="UniProtKB-UniRule"/>
</dbReference>
<feature type="region of interest" description="Disordered" evidence="6">
    <location>
        <begin position="273"/>
        <end position="292"/>
    </location>
</feature>